<comment type="caution">
    <text evidence="1">The sequence shown here is derived from an EMBL/GenBank/DDBJ whole genome shotgun (WGS) entry which is preliminary data.</text>
</comment>
<accession>A0A163KSD2</accession>
<organism evidence="1 2">
    <name type="scientific">Rossellomorea marisflavi</name>
    <dbReference type="NCBI Taxonomy" id="189381"/>
    <lineage>
        <taxon>Bacteria</taxon>
        <taxon>Bacillati</taxon>
        <taxon>Bacillota</taxon>
        <taxon>Bacilli</taxon>
        <taxon>Bacillales</taxon>
        <taxon>Bacillaceae</taxon>
        <taxon>Rossellomorea</taxon>
    </lineage>
</organism>
<protein>
    <submittedName>
        <fullName evidence="1">Uncharacterized protein</fullName>
    </submittedName>
</protein>
<dbReference type="AlphaFoldDB" id="A0A163KSD2"/>
<evidence type="ECO:0000313" key="2">
    <source>
        <dbReference type="Proteomes" id="UP000076510"/>
    </source>
</evidence>
<dbReference type="EMBL" id="LQQY01000019">
    <property type="protein sequence ID" value="KZE48097.1"/>
    <property type="molecule type" value="Genomic_DNA"/>
</dbReference>
<evidence type="ECO:0000313" key="1">
    <source>
        <dbReference type="EMBL" id="KZE48097.1"/>
    </source>
</evidence>
<dbReference type="Proteomes" id="UP000076510">
    <property type="component" value="Unassembled WGS sequence"/>
</dbReference>
<proteinExistence type="predicted"/>
<gene>
    <name evidence="1" type="ORF">AV649_20445</name>
</gene>
<sequence length="208" mass="24243">MSGTLEINNINLEDLGEVKLKIYQEYLKGKLEILFPNTDVRTEWDAMRDERALNIYSPRVDVAVGPFATHQRHELDYNDMFNVNRIRGFVERLITYNRDNLYRYGDFVEAGTYENIIYQNLNARCFMAIEIENKVSRKHLMGGAINASALGRLGVVIPWTDDKLKAFVRLVRYLHYLKEADKNTFNTTNMLIVTKEQFHTALSDVIRV</sequence>
<dbReference type="OrthoDB" id="2840206at2"/>
<reference evidence="2" key="1">
    <citation type="submission" date="2016-01" db="EMBL/GenBank/DDBJ databases">
        <title>Whole genome sequencing of Bhargavaea cecembensis T14.</title>
        <authorList>
            <person name="Hong K.W."/>
        </authorList>
    </citation>
    <scope>NUCLEOTIDE SEQUENCE [LARGE SCALE GENOMIC DNA]</scope>
    <source>
        <strain evidence="2">M19</strain>
    </source>
</reference>
<name>A0A163KSD2_9BACI</name>
<dbReference type="RefSeq" id="WP_063191385.1">
    <property type="nucleotide sequence ID" value="NZ_JBLGCT010000002.1"/>
</dbReference>